<keyword evidence="8" id="KW-1185">Reference proteome</keyword>
<dbReference type="EMBL" id="BONV01000031">
    <property type="protein sequence ID" value="GIG82516.1"/>
    <property type="molecule type" value="Genomic_DNA"/>
</dbReference>
<dbReference type="PANTHER" id="PTHR43619">
    <property type="entry name" value="S-ADENOSYL-L-METHIONINE-DEPENDENT METHYLTRANSFERASE YKTD-RELATED"/>
    <property type="match status" value="1"/>
</dbReference>
<dbReference type="Pfam" id="PF04072">
    <property type="entry name" value="LCM"/>
    <property type="match status" value="1"/>
</dbReference>
<sequence>MISADIAAASAYWTAAVRARETARPDHLFRDPWASALAGERGRELLRRKEERDRREDVLLPLRTRWFDDAVTAELTRQTGQLVELGSGLDTRPYRLQLPAGTRAFEVDQSSVLRHKVAVMATMPTLHRSVTDVAIDLGGDWSPDLVDAGFEPLRRTVWVAEGLLMYLDHGAATRLLRTAASLSAPGSVLVLDTLARSTPPTGQTADTGAKFMPDDLPSLLATYHWTQREHTTIAGPARAYGRIPDQPRSGEKPADFTYLLVIADLTPAEGHRR</sequence>
<dbReference type="InterPro" id="IPR007213">
    <property type="entry name" value="Ppm1/Ppm2/Tcmp"/>
</dbReference>
<dbReference type="SUPFAM" id="SSF53335">
    <property type="entry name" value="S-adenosyl-L-methionine-dependent methyltransferases"/>
    <property type="match status" value="1"/>
</dbReference>
<evidence type="ECO:0000256" key="1">
    <source>
        <dbReference type="ARBA" id="ARBA00003907"/>
    </source>
</evidence>
<comment type="similarity">
    <text evidence="2 6">Belongs to the UPF0677 family.</text>
</comment>
<dbReference type="GO" id="GO:0008168">
    <property type="term" value="F:methyltransferase activity"/>
    <property type="evidence" value="ECO:0007669"/>
    <property type="project" value="UniProtKB-UniRule"/>
</dbReference>
<keyword evidence="3 6" id="KW-0489">Methyltransferase</keyword>
<dbReference type="NCBIfam" id="TIGR00027">
    <property type="entry name" value="mthyl_TIGR00027"/>
    <property type="match status" value="1"/>
</dbReference>
<organism evidence="7 8">
    <name type="scientific">Planotetraspora kaengkrachanensis</name>
    <dbReference type="NCBI Taxonomy" id="575193"/>
    <lineage>
        <taxon>Bacteria</taxon>
        <taxon>Bacillati</taxon>
        <taxon>Actinomycetota</taxon>
        <taxon>Actinomycetes</taxon>
        <taxon>Streptosporangiales</taxon>
        <taxon>Streptosporangiaceae</taxon>
        <taxon>Planotetraspora</taxon>
    </lineage>
</organism>
<dbReference type="GO" id="GO:0032259">
    <property type="term" value="P:methylation"/>
    <property type="evidence" value="ECO:0007669"/>
    <property type="project" value="UniProtKB-KW"/>
</dbReference>
<evidence type="ECO:0000256" key="4">
    <source>
        <dbReference type="ARBA" id="ARBA00022679"/>
    </source>
</evidence>
<evidence type="ECO:0000256" key="3">
    <source>
        <dbReference type="ARBA" id="ARBA00022603"/>
    </source>
</evidence>
<keyword evidence="4" id="KW-0808">Transferase</keyword>
<dbReference type="EC" id="2.1.1.-" evidence="6"/>
<accession>A0A8J3PWP5</accession>
<reference evidence="7 8" key="1">
    <citation type="submission" date="2021-01" db="EMBL/GenBank/DDBJ databases">
        <title>Whole genome shotgun sequence of Planotetraspora kaengkrachanensis NBRC 104272.</title>
        <authorList>
            <person name="Komaki H."/>
            <person name="Tamura T."/>
        </authorList>
    </citation>
    <scope>NUCLEOTIDE SEQUENCE [LARGE SCALE GENOMIC DNA]</scope>
    <source>
        <strain evidence="7 8">NBRC 104272</strain>
    </source>
</reference>
<proteinExistence type="inferred from homology"/>
<dbReference type="PANTHER" id="PTHR43619:SF2">
    <property type="entry name" value="S-ADENOSYL-L-METHIONINE-DEPENDENT METHYLTRANSFERASES SUPERFAMILY PROTEIN"/>
    <property type="match status" value="1"/>
</dbReference>
<comment type="caution">
    <text evidence="7">The sequence shown here is derived from an EMBL/GenBank/DDBJ whole genome shotgun (WGS) entry which is preliminary data.</text>
</comment>
<name>A0A8J3PWP5_9ACTN</name>
<dbReference type="RefSeq" id="WP_203885854.1">
    <property type="nucleotide sequence ID" value="NZ_BAABHH010000021.1"/>
</dbReference>
<evidence type="ECO:0000313" key="8">
    <source>
        <dbReference type="Proteomes" id="UP000630097"/>
    </source>
</evidence>
<dbReference type="InterPro" id="IPR011610">
    <property type="entry name" value="SAM_mthyl_Trfase_ML2640-like"/>
</dbReference>
<evidence type="ECO:0000256" key="2">
    <source>
        <dbReference type="ARBA" id="ARBA00008138"/>
    </source>
</evidence>
<evidence type="ECO:0000256" key="6">
    <source>
        <dbReference type="RuleBase" id="RU362030"/>
    </source>
</evidence>
<dbReference type="Proteomes" id="UP000630097">
    <property type="component" value="Unassembled WGS sequence"/>
</dbReference>
<gene>
    <name evidence="7" type="ORF">Pka01_56430</name>
</gene>
<dbReference type="AlphaFoldDB" id="A0A8J3PWP5"/>
<evidence type="ECO:0000256" key="5">
    <source>
        <dbReference type="ARBA" id="ARBA00022691"/>
    </source>
</evidence>
<protein>
    <recommendedName>
        <fullName evidence="6">S-adenosyl-L-methionine-dependent methyltransferase</fullName>
        <ecNumber evidence="6">2.1.1.-</ecNumber>
    </recommendedName>
</protein>
<dbReference type="Gene3D" id="3.40.50.150">
    <property type="entry name" value="Vaccinia Virus protein VP39"/>
    <property type="match status" value="1"/>
</dbReference>
<evidence type="ECO:0000313" key="7">
    <source>
        <dbReference type="EMBL" id="GIG82516.1"/>
    </source>
</evidence>
<keyword evidence="5 6" id="KW-0949">S-adenosyl-L-methionine</keyword>
<dbReference type="InterPro" id="IPR029063">
    <property type="entry name" value="SAM-dependent_MTases_sf"/>
</dbReference>
<comment type="function">
    <text evidence="1 6">Exhibits S-adenosyl-L-methionine-dependent methyltransferase activity.</text>
</comment>